<protein>
    <submittedName>
        <fullName evidence="2">Lysophospholipase, alpha-beta hydrolase superfamily</fullName>
    </submittedName>
</protein>
<keyword evidence="3" id="KW-1185">Reference proteome</keyword>
<name>A0A1H8QPW4_9BACI</name>
<dbReference type="InterPro" id="IPR029058">
    <property type="entry name" value="AB_hydrolase_fold"/>
</dbReference>
<dbReference type="InterPro" id="IPR051044">
    <property type="entry name" value="MAG_DAG_Lipase"/>
</dbReference>
<proteinExistence type="predicted"/>
<sequence>MQETYWLENSEQMAIFLRKWHEPTQQPTAILQIAHGMAEHGGRYHDFAQWLVERGIFVYAHDHRGHGKTGERSESMGFFSKQNGFERVVDDMRTVTNQIEQAHPDVPIILLGHSMGSFLVRRYIQRFNNVVNGVILSGTSFDQGIMGKAGQLIARLEAKVRGDRTASPLLHKLTFGSFERPFKKKGESWLSRDSSIVTTYEQDPLCGFVSSTRFYDDLLGGISLIHKQEEVNKINKAMPLFIISGMSDPVGKNSKGVRQVANSYQAAGMENVTTKLYPDARHEILFETNWLEVYQDILHWIELKILS</sequence>
<evidence type="ECO:0000313" key="2">
    <source>
        <dbReference type="EMBL" id="SEO56275.1"/>
    </source>
</evidence>
<dbReference type="GO" id="GO:0016787">
    <property type="term" value="F:hydrolase activity"/>
    <property type="evidence" value="ECO:0007669"/>
    <property type="project" value="UniProtKB-KW"/>
</dbReference>
<gene>
    <name evidence="2" type="ORF">SAMN04488134_1099</name>
</gene>
<evidence type="ECO:0000313" key="3">
    <source>
        <dbReference type="Proteomes" id="UP000199300"/>
    </source>
</evidence>
<reference evidence="2 3" key="1">
    <citation type="submission" date="2016-10" db="EMBL/GenBank/DDBJ databases">
        <authorList>
            <person name="de Groot N.N."/>
        </authorList>
    </citation>
    <scope>NUCLEOTIDE SEQUENCE [LARGE SCALE GENOMIC DNA]</scope>
    <source>
        <strain evidence="2 3">CGMCC 1.10434</strain>
    </source>
</reference>
<dbReference type="PANTHER" id="PTHR11614">
    <property type="entry name" value="PHOSPHOLIPASE-RELATED"/>
    <property type="match status" value="1"/>
</dbReference>
<dbReference type="AlphaFoldDB" id="A0A1H8QPW4"/>
<dbReference type="InterPro" id="IPR022742">
    <property type="entry name" value="Hydrolase_4"/>
</dbReference>
<dbReference type="RefSeq" id="WP_091498631.1">
    <property type="nucleotide sequence ID" value="NZ_FODJ01000009.1"/>
</dbReference>
<dbReference type="Pfam" id="PF12146">
    <property type="entry name" value="Hydrolase_4"/>
    <property type="match status" value="1"/>
</dbReference>
<dbReference type="SUPFAM" id="SSF53474">
    <property type="entry name" value="alpha/beta-Hydrolases"/>
    <property type="match status" value="1"/>
</dbReference>
<feature type="domain" description="Serine aminopeptidase S33" evidence="1">
    <location>
        <begin position="25"/>
        <end position="289"/>
    </location>
</feature>
<dbReference type="Proteomes" id="UP000199300">
    <property type="component" value="Unassembled WGS sequence"/>
</dbReference>
<dbReference type="Gene3D" id="3.40.50.1820">
    <property type="entry name" value="alpha/beta hydrolase"/>
    <property type="match status" value="1"/>
</dbReference>
<keyword evidence="2" id="KW-0378">Hydrolase</keyword>
<accession>A0A1H8QPW4</accession>
<organism evidence="2 3">
    <name type="scientific">Amphibacillus marinus</name>
    <dbReference type="NCBI Taxonomy" id="872970"/>
    <lineage>
        <taxon>Bacteria</taxon>
        <taxon>Bacillati</taxon>
        <taxon>Bacillota</taxon>
        <taxon>Bacilli</taxon>
        <taxon>Bacillales</taxon>
        <taxon>Bacillaceae</taxon>
        <taxon>Amphibacillus</taxon>
    </lineage>
</organism>
<dbReference type="STRING" id="872970.SAMN04488134_1099"/>
<dbReference type="OrthoDB" id="9806902at2"/>
<evidence type="ECO:0000259" key="1">
    <source>
        <dbReference type="Pfam" id="PF12146"/>
    </source>
</evidence>
<dbReference type="EMBL" id="FODJ01000009">
    <property type="protein sequence ID" value="SEO56275.1"/>
    <property type="molecule type" value="Genomic_DNA"/>
</dbReference>